<reference evidence="4" key="1">
    <citation type="submission" date="2020-02" db="EMBL/GenBank/DDBJ databases">
        <authorList>
            <person name="Meier V. D."/>
        </authorList>
    </citation>
    <scope>NUCLEOTIDE SEQUENCE</scope>
    <source>
        <strain evidence="4">AVDCRST_MAG77</strain>
    </source>
</reference>
<dbReference type="SUPFAM" id="SSF75217">
    <property type="entry name" value="alpha/beta knot"/>
    <property type="match status" value="1"/>
</dbReference>
<evidence type="ECO:0000259" key="3">
    <source>
        <dbReference type="Pfam" id="PF00588"/>
    </source>
</evidence>
<dbReference type="Pfam" id="PF00588">
    <property type="entry name" value="SpoU_methylase"/>
    <property type="match status" value="1"/>
</dbReference>
<evidence type="ECO:0000256" key="2">
    <source>
        <dbReference type="ARBA" id="ARBA00022679"/>
    </source>
</evidence>
<dbReference type="EMBL" id="CADCTC010000109">
    <property type="protein sequence ID" value="CAA9244582.1"/>
    <property type="molecule type" value="Genomic_DNA"/>
</dbReference>
<keyword evidence="2" id="KW-0808">Transferase</keyword>
<dbReference type="PANTHER" id="PTHR43191:SF7">
    <property type="entry name" value="OBP33PEP LIKE PROTEIN"/>
    <property type="match status" value="1"/>
</dbReference>
<dbReference type="AlphaFoldDB" id="A0A6J4I9I3"/>
<proteinExistence type="predicted"/>
<dbReference type="GO" id="GO:0008173">
    <property type="term" value="F:RNA methyltransferase activity"/>
    <property type="evidence" value="ECO:0007669"/>
    <property type="project" value="InterPro"/>
</dbReference>
<accession>A0A6J4I9I3</accession>
<evidence type="ECO:0000256" key="1">
    <source>
        <dbReference type="ARBA" id="ARBA00022603"/>
    </source>
</evidence>
<protein>
    <recommendedName>
        <fullName evidence="3">tRNA/rRNA methyltransferase SpoU type domain-containing protein</fullName>
    </recommendedName>
</protein>
<gene>
    <name evidence="4" type="ORF">AVDCRST_MAG77-1718</name>
</gene>
<evidence type="ECO:0000313" key="4">
    <source>
        <dbReference type="EMBL" id="CAA9244582.1"/>
    </source>
</evidence>
<dbReference type="PANTHER" id="PTHR43191">
    <property type="entry name" value="RRNA METHYLTRANSFERASE 3"/>
    <property type="match status" value="1"/>
</dbReference>
<dbReference type="Gene3D" id="3.40.1280.10">
    <property type="match status" value="1"/>
</dbReference>
<dbReference type="InterPro" id="IPR001537">
    <property type="entry name" value="SpoU_MeTrfase"/>
</dbReference>
<dbReference type="GO" id="GO:0006396">
    <property type="term" value="P:RNA processing"/>
    <property type="evidence" value="ECO:0007669"/>
    <property type="project" value="InterPro"/>
</dbReference>
<dbReference type="GO" id="GO:0032259">
    <property type="term" value="P:methylation"/>
    <property type="evidence" value="ECO:0007669"/>
    <property type="project" value="UniProtKB-KW"/>
</dbReference>
<dbReference type="InterPro" id="IPR051259">
    <property type="entry name" value="rRNA_Methyltransferase"/>
</dbReference>
<organism evidence="4">
    <name type="scientific">uncultured Chloroflexota bacterium</name>
    <dbReference type="NCBI Taxonomy" id="166587"/>
    <lineage>
        <taxon>Bacteria</taxon>
        <taxon>Bacillati</taxon>
        <taxon>Chloroflexota</taxon>
        <taxon>environmental samples</taxon>
    </lineage>
</organism>
<dbReference type="InterPro" id="IPR029026">
    <property type="entry name" value="tRNA_m1G_MTases_N"/>
</dbReference>
<name>A0A6J4I9I3_9CHLR</name>
<feature type="domain" description="tRNA/rRNA methyltransferase SpoU type" evidence="3">
    <location>
        <begin position="61"/>
        <end position="167"/>
    </location>
</feature>
<keyword evidence="1" id="KW-0489">Methyltransferase</keyword>
<sequence length="180" mass="19068">MARYLTTLITVILDNVRSLYNVGAVMRACDGAGVTRVIACGITPYPSLGRADSRRGPVAARAERELRKTALASFDTVRIEHCATIAEAISRVRAEGAAVVAVEGTPDAPTLWESPALDAERVALVLGHEVEGIGAEALALVDAVVRIPMHGAGRSLNVAVAASLVLYEVIRRRTSRAERA</sequence>
<dbReference type="InterPro" id="IPR029028">
    <property type="entry name" value="Alpha/beta_knot_MTases"/>
</dbReference>
<dbReference type="GO" id="GO:0003723">
    <property type="term" value="F:RNA binding"/>
    <property type="evidence" value="ECO:0007669"/>
    <property type="project" value="InterPro"/>
</dbReference>